<feature type="chain" id="PRO_5039300277" description="Lipoprotein" evidence="2">
    <location>
        <begin position="23"/>
        <end position="258"/>
    </location>
</feature>
<organism evidence="3 4">
    <name type="scientific">Planomonospora sphaerica</name>
    <dbReference type="NCBI Taxonomy" id="161355"/>
    <lineage>
        <taxon>Bacteria</taxon>
        <taxon>Bacillati</taxon>
        <taxon>Actinomycetota</taxon>
        <taxon>Actinomycetes</taxon>
        <taxon>Streptosporangiales</taxon>
        <taxon>Streptosporangiaceae</taxon>
        <taxon>Planomonospora</taxon>
    </lineage>
</organism>
<reference evidence="4" key="2">
    <citation type="submission" date="2016-04" db="EMBL/GenBank/DDBJ databases">
        <title>Planomonospora sphaerica JCM9374 whole genome shotgun sequence.</title>
        <authorList>
            <person name="Suzuki T."/>
            <person name="Dohra H."/>
            <person name="Kodani S."/>
        </authorList>
    </citation>
    <scope>NUCLEOTIDE SEQUENCE [LARGE SCALE GENOMIC DNA]</scope>
    <source>
        <strain evidence="4">JCM 9374</strain>
    </source>
</reference>
<comment type="caution">
    <text evidence="3">The sequence shown here is derived from an EMBL/GenBank/DDBJ whole genome shotgun (WGS) entry which is preliminary data.</text>
</comment>
<accession>A0A161LN53</accession>
<dbReference type="RefSeq" id="WP_068899986.1">
    <property type="nucleotide sequence ID" value="NZ_BDCX01000011.1"/>
</dbReference>
<evidence type="ECO:0000256" key="2">
    <source>
        <dbReference type="SAM" id="SignalP"/>
    </source>
</evidence>
<evidence type="ECO:0000313" key="3">
    <source>
        <dbReference type="EMBL" id="GAT68985.1"/>
    </source>
</evidence>
<sequence length="258" mass="27519">MRTLAVLLAATLALGLTGCTTARRLLEQAASTTSPPPTPAPLATTPKETSTEEPRQPRPHRTTTEHYKGTGDKLIFITPTSDVGIATVVARGKGTFIVRTVDASGDDAEYLAEGEGDHQGTRFFNLQADDEDTIALRVTAQGSWTITLDPPSSARIWRGPQVAGVGDAVLEMDQRAEGNEKITSVFNGESNFTVEGASEDGAALLANEIGTCKVEEVVPDGTFLVIVRGDGPWRLQRSGPEPMLTAADLHPRDDRLTL</sequence>
<feature type="region of interest" description="Disordered" evidence="1">
    <location>
        <begin position="28"/>
        <end position="68"/>
    </location>
</feature>
<evidence type="ECO:0000313" key="4">
    <source>
        <dbReference type="Proteomes" id="UP000077701"/>
    </source>
</evidence>
<keyword evidence="2" id="KW-0732">Signal</keyword>
<dbReference type="AlphaFoldDB" id="A0A161LN53"/>
<dbReference type="EMBL" id="BDCX01000011">
    <property type="protein sequence ID" value="GAT68985.1"/>
    <property type="molecule type" value="Genomic_DNA"/>
</dbReference>
<proteinExistence type="predicted"/>
<dbReference type="STRING" id="161355.PS9374_04650"/>
<dbReference type="OrthoDB" id="2004788at2"/>
<evidence type="ECO:0008006" key="5">
    <source>
        <dbReference type="Google" id="ProtNLM"/>
    </source>
</evidence>
<dbReference type="PROSITE" id="PS51257">
    <property type="entry name" value="PROKAR_LIPOPROTEIN"/>
    <property type="match status" value="1"/>
</dbReference>
<gene>
    <name evidence="3" type="ORF">PS9374_04650</name>
</gene>
<name>A0A161LN53_9ACTN</name>
<feature type="signal peptide" evidence="2">
    <location>
        <begin position="1"/>
        <end position="22"/>
    </location>
</feature>
<keyword evidence="4" id="KW-1185">Reference proteome</keyword>
<dbReference type="Proteomes" id="UP000077701">
    <property type="component" value="Unassembled WGS sequence"/>
</dbReference>
<reference evidence="3 4" key="1">
    <citation type="journal article" date="2016" name="Genome Announc.">
        <title>Draft Genome Sequence of Planomonospora sphaerica JCM9374, a Rare Actinomycete.</title>
        <authorList>
            <person name="Dohra H."/>
            <person name="Suzuki T."/>
            <person name="Inoue Y."/>
            <person name="Kodani S."/>
        </authorList>
    </citation>
    <scope>NUCLEOTIDE SEQUENCE [LARGE SCALE GENOMIC DNA]</scope>
    <source>
        <strain evidence="3 4">JCM 9374</strain>
    </source>
</reference>
<feature type="compositionally biased region" description="Basic and acidic residues" evidence="1">
    <location>
        <begin position="49"/>
        <end position="68"/>
    </location>
</feature>
<protein>
    <recommendedName>
        <fullName evidence="5">Lipoprotein</fullName>
    </recommendedName>
</protein>
<evidence type="ECO:0000256" key="1">
    <source>
        <dbReference type="SAM" id="MobiDB-lite"/>
    </source>
</evidence>